<keyword evidence="3 7" id="KW-0597">Phosphoprotein</keyword>
<dbReference type="InterPro" id="IPR011990">
    <property type="entry name" value="TPR-like_helical_dom_sf"/>
</dbReference>
<feature type="repeat" description="TPR" evidence="8">
    <location>
        <begin position="238"/>
        <end position="271"/>
    </location>
</feature>
<evidence type="ECO:0000259" key="12">
    <source>
        <dbReference type="PROSITE" id="PS50110"/>
    </source>
</evidence>
<dbReference type="Pfam" id="PF00512">
    <property type="entry name" value="HisKA"/>
    <property type="match status" value="1"/>
</dbReference>
<dbReference type="PROSITE" id="PS50005">
    <property type="entry name" value="TPR"/>
    <property type="match status" value="3"/>
</dbReference>
<feature type="compositionally biased region" description="Polar residues" evidence="9">
    <location>
        <begin position="733"/>
        <end position="742"/>
    </location>
</feature>
<dbReference type="RefSeq" id="WP_131417136.1">
    <property type="nucleotide sequence ID" value="NZ_SJXE01000011.1"/>
</dbReference>
<evidence type="ECO:0000313" key="13">
    <source>
        <dbReference type="EMBL" id="TCI01649.1"/>
    </source>
</evidence>
<dbReference type="InterPro" id="IPR009057">
    <property type="entry name" value="Homeodomain-like_sf"/>
</dbReference>
<evidence type="ECO:0000256" key="5">
    <source>
        <dbReference type="ARBA" id="ARBA00023125"/>
    </source>
</evidence>
<dbReference type="Pfam" id="PF13424">
    <property type="entry name" value="TPR_12"/>
    <property type="match status" value="2"/>
</dbReference>
<keyword evidence="6" id="KW-0804">Transcription</keyword>
<dbReference type="SUPFAM" id="SSF47384">
    <property type="entry name" value="Homodimeric domain of signal transducing histidine kinase"/>
    <property type="match status" value="1"/>
</dbReference>
<organism evidence="13 14">
    <name type="scientific">Corallincola luteus</name>
    <dbReference type="NCBI Taxonomy" id="1775177"/>
    <lineage>
        <taxon>Bacteria</taxon>
        <taxon>Pseudomonadati</taxon>
        <taxon>Pseudomonadota</taxon>
        <taxon>Gammaproteobacteria</taxon>
        <taxon>Alteromonadales</taxon>
        <taxon>Psychromonadaceae</taxon>
        <taxon>Corallincola</taxon>
    </lineage>
</organism>
<evidence type="ECO:0000256" key="3">
    <source>
        <dbReference type="ARBA" id="ARBA00022553"/>
    </source>
</evidence>
<dbReference type="InterPro" id="IPR036097">
    <property type="entry name" value="HisK_dim/P_sf"/>
</dbReference>
<dbReference type="Gene3D" id="1.10.287.130">
    <property type="match status" value="1"/>
</dbReference>
<dbReference type="InterPro" id="IPR019734">
    <property type="entry name" value="TPR_rpt"/>
</dbReference>
<evidence type="ECO:0000259" key="11">
    <source>
        <dbReference type="PROSITE" id="PS50109"/>
    </source>
</evidence>
<dbReference type="PANTHER" id="PTHR43547:SF2">
    <property type="entry name" value="HYBRID SIGNAL TRANSDUCTION HISTIDINE KINASE C"/>
    <property type="match status" value="1"/>
</dbReference>
<comment type="caution">
    <text evidence="13">The sequence shown here is derived from an EMBL/GenBank/DDBJ whole genome shotgun (WGS) entry which is preliminary data.</text>
</comment>
<dbReference type="InterPro" id="IPR011006">
    <property type="entry name" value="CheY-like_superfamily"/>
</dbReference>
<dbReference type="SMART" id="SM00388">
    <property type="entry name" value="HisKA"/>
    <property type="match status" value="1"/>
</dbReference>
<feature type="compositionally biased region" description="Polar residues" evidence="9">
    <location>
        <begin position="885"/>
        <end position="901"/>
    </location>
</feature>
<reference evidence="13 14" key="1">
    <citation type="submission" date="2019-02" db="EMBL/GenBank/DDBJ databases">
        <title>Corallincola luteus sp. nov., a marine bacterium isolated from surface sediment of Bohai Sea in China.</title>
        <authorList>
            <person name="Ren Q."/>
        </authorList>
    </citation>
    <scope>NUCLEOTIDE SEQUENCE [LARGE SCALE GENOMIC DNA]</scope>
    <source>
        <strain evidence="13 14">DASS28</strain>
    </source>
</reference>
<dbReference type="SUPFAM" id="SSF46689">
    <property type="entry name" value="Homeodomain-like"/>
    <property type="match status" value="1"/>
</dbReference>
<evidence type="ECO:0000256" key="2">
    <source>
        <dbReference type="ARBA" id="ARBA00012438"/>
    </source>
</evidence>
<feature type="domain" description="Response regulatory" evidence="12">
    <location>
        <begin position="753"/>
        <end position="868"/>
    </location>
</feature>
<dbReference type="Gene3D" id="1.10.10.60">
    <property type="entry name" value="Homeodomain-like"/>
    <property type="match status" value="1"/>
</dbReference>
<keyword evidence="8" id="KW-0802">TPR repeat</keyword>
<dbReference type="Pfam" id="PF12833">
    <property type="entry name" value="HTH_18"/>
    <property type="match status" value="1"/>
</dbReference>
<dbReference type="InterPro" id="IPR036890">
    <property type="entry name" value="HATPase_C_sf"/>
</dbReference>
<dbReference type="PROSITE" id="PS00041">
    <property type="entry name" value="HTH_ARAC_FAMILY_1"/>
    <property type="match status" value="1"/>
</dbReference>
<keyword evidence="5" id="KW-0238">DNA-binding</keyword>
<dbReference type="PROSITE" id="PS50109">
    <property type="entry name" value="HIS_KIN"/>
    <property type="match status" value="1"/>
</dbReference>
<dbReference type="SUPFAM" id="SSF52172">
    <property type="entry name" value="CheY-like"/>
    <property type="match status" value="1"/>
</dbReference>
<sequence>MAKQLFSSCYLCFSKPVCFYWLLAAVLLPSNVGAVDLVGLHQEPNFSRAIQQVEDAPAESLSQLSLAIVRVDSTDRKARISYLMGRANMALGAPDAAIVNYQDSRELALALADDELLHRSDYGIASIYLYHDNPVLALDIFKRLRINDEKRGNLKRLGSTLNNIGVSYRLLGKLDLAMQYFIEALVYKEQYENPISVARTLTNIGEIELDMGQFDAAKARLLQAEMIFTQEERGKDLMRVLNLLGNVEASAGQFDAAMRHYQKALDYYQRHGPEAALAQSYQNIADLYARQNQPDKSIALYEKALELSDDLSDGVLSPDIAVRLGNAYLDKQQPAVALEIYQQAMAQVGTRTLGAYEGPLLLGLSRASEAMGDYQQALAYLKQFQSSTLGLQHSEMRMQAQELHQKFGVAEKEASIRLLEQENALRESELAAQAYQRNFWLSGSLVLLLGFSFLTYRQRSRRLLMAEKASVTETILEKKRTLFANISHEFRTPLTLILGPLHQLKSADTPELKRQSLLAQIELNAQRMLRMVEQVLQLAKLEAGEERDAKRVLLDQLVAQTTLELRPLFEQKRIQLTTAIAPDCCLIGDHDLLEKVVVNLLSNAVKYTPEGGRVAASLTAENEKLKLVVTDSGIGMTDEAMKQIFERFVRAHVDVEGTAGVGIGLALVKEVVEAHKGEISVSSRVNEGTVFTVVLPRYMTLEALATSLPASESGQVLTAAPLPATQSAAASPVASNSDSEQAADQPDESVRPKVLIIDDHPEIVAMVADVLANQYHCITETDSPTAVQIAIEQVPDLIITDLMMPSLDGFEVSRLIRDNPATSHIPLMLLTAKGDDESRLKAWQSDIDAYLSKPFNPDELQLRCAGLIKVRRLIAQKLQLRDPQPEQSAESSGTPQPNQESAAGLNQRDRQFVEKLEGVLAQHYSQSSLDKALIANAVAMSERQLQRKMQALFGQTPTDYVRSFRLKLAADALQAGEAVTQVASAVGFSSPAYFSQCFKQKFGMSPSDFVRQQTSSG</sequence>
<dbReference type="Pfam" id="PF02518">
    <property type="entry name" value="HATPase_c"/>
    <property type="match status" value="1"/>
</dbReference>
<feature type="domain" description="Histidine kinase" evidence="11">
    <location>
        <begin position="485"/>
        <end position="699"/>
    </location>
</feature>
<dbReference type="InterPro" id="IPR004358">
    <property type="entry name" value="Sig_transdc_His_kin-like_C"/>
</dbReference>
<gene>
    <name evidence="13" type="ORF">EZV61_16895</name>
</gene>
<dbReference type="InterPro" id="IPR001789">
    <property type="entry name" value="Sig_transdc_resp-reg_receiver"/>
</dbReference>
<dbReference type="InterPro" id="IPR005467">
    <property type="entry name" value="His_kinase_dom"/>
</dbReference>
<keyword evidence="4" id="KW-0805">Transcription regulation</keyword>
<feature type="modified residue" description="4-aspartylphosphate" evidence="7">
    <location>
        <position position="801"/>
    </location>
</feature>
<evidence type="ECO:0000313" key="14">
    <source>
        <dbReference type="Proteomes" id="UP000292554"/>
    </source>
</evidence>
<dbReference type="InterPro" id="IPR003594">
    <property type="entry name" value="HATPase_dom"/>
</dbReference>
<dbReference type="SUPFAM" id="SSF48452">
    <property type="entry name" value="TPR-like"/>
    <property type="match status" value="2"/>
</dbReference>
<evidence type="ECO:0000256" key="8">
    <source>
        <dbReference type="PROSITE-ProRule" id="PRU00339"/>
    </source>
</evidence>
<dbReference type="EMBL" id="SJXE01000011">
    <property type="protein sequence ID" value="TCI01649.1"/>
    <property type="molecule type" value="Genomic_DNA"/>
</dbReference>
<dbReference type="PROSITE" id="PS01124">
    <property type="entry name" value="HTH_ARAC_FAMILY_2"/>
    <property type="match status" value="1"/>
</dbReference>
<dbReference type="EC" id="2.7.13.3" evidence="2"/>
<dbReference type="InterPro" id="IPR003661">
    <property type="entry name" value="HisK_dim/P_dom"/>
</dbReference>
<dbReference type="Gene3D" id="3.40.50.2300">
    <property type="match status" value="1"/>
</dbReference>
<dbReference type="Gene3D" id="1.25.40.10">
    <property type="entry name" value="Tetratricopeptide repeat domain"/>
    <property type="match status" value="2"/>
</dbReference>
<dbReference type="PRINTS" id="PR00344">
    <property type="entry name" value="BCTRLSENSOR"/>
</dbReference>
<keyword evidence="14" id="KW-1185">Reference proteome</keyword>
<evidence type="ECO:0000256" key="9">
    <source>
        <dbReference type="SAM" id="MobiDB-lite"/>
    </source>
</evidence>
<evidence type="ECO:0000256" key="7">
    <source>
        <dbReference type="PROSITE-ProRule" id="PRU00169"/>
    </source>
</evidence>
<feature type="domain" description="HTH araC/xylS-type" evidence="10">
    <location>
        <begin position="914"/>
        <end position="1012"/>
    </location>
</feature>
<feature type="repeat" description="TPR" evidence="8">
    <location>
        <begin position="278"/>
        <end position="311"/>
    </location>
</feature>
<dbReference type="SMART" id="SM00342">
    <property type="entry name" value="HTH_ARAC"/>
    <property type="match status" value="1"/>
</dbReference>
<evidence type="ECO:0000259" key="10">
    <source>
        <dbReference type="PROSITE" id="PS01124"/>
    </source>
</evidence>
<comment type="catalytic activity">
    <reaction evidence="1">
        <text>ATP + protein L-histidine = ADP + protein N-phospho-L-histidine.</text>
        <dbReference type="EC" id="2.7.13.3"/>
    </reaction>
</comment>
<dbReference type="Gene3D" id="3.30.565.10">
    <property type="entry name" value="Histidine kinase-like ATPase, C-terminal domain"/>
    <property type="match status" value="1"/>
</dbReference>
<dbReference type="InterPro" id="IPR018060">
    <property type="entry name" value="HTH_AraC"/>
</dbReference>
<protein>
    <recommendedName>
        <fullName evidence="2">histidine kinase</fullName>
        <ecNumber evidence="2">2.7.13.3</ecNumber>
    </recommendedName>
</protein>
<dbReference type="Proteomes" id="UP000292554">
    <property type="component" value="Unassembled WGS sequence"/>
</dbReference>
<dbReference type="Pfam" id="PF00072">
    <property type="entry name" value="Response_reg"/>
    <property type="match status" value="1"/>
</dbReference>
<dbReference type="SMART" id="SM00448">
    <property type="entry name" value="REC"/>
    <property type="match status" value="1"/>
</dbReference>
<name>A0ABY2AGI5_9GAMM</name>
<evidence type="ECO:0000256" key="1">
    <source>
        <dbReference type="ARBA" id="ARBA00000085"/>
    </source>
</evidence>
<proteinExistence type="predicted"/>
<feature type="repeat" description="TPR" evidence="8">
    <location>
        <begin position="158"/>
        <end position="191"/>
    </location>
</feature>
<accession>A0ABY2AGI5</accession>
<dbReference type="SUPFAM" id="SSF55874">
    <property type="entry name" value="ATPase domain of HSP90 chaperone/DNA topoisomerase II/histidine kinase"/>
    <property type="match status" value="1"/>
</dbReference>
<feature type="region of interest" description="Disordered" evidence="9">
    <location>
        <begin position="879"/>
        <end position="905"/>
    </location>
</feature>
<feature type="region of interest" description="Disordered" evidence="9">
    <location>
        <begin position="728"/>
        <end position="750"/>
    </location>
</feature>
<dbReference type="PANTHER" id="PTHR43547">
    <property type="entry name" value="TWO-COMPONENT HISTIDINE KINASE"/>
    <property type="match status" value="1"/>
</dbReference>
<dbReference type="SMART" id="SM00387">
    <property type="entry name" value="HATPase_c"/>
    <property type="match status" value="1"/>
</dbReference>
<dbReference type="InterPro" id="IPR018062">
    <property type="entry name" value="HTH_AraC-typ_CS"/>
</dbReference>
<dbReference type="PROSITE" id="PS50110">
    <property type="entry name" value="RESPONSE_REGULATORY"/>
    <property type="match status" value="1"/>
</dbReference>
<dbReference type="SMART" id="SM00028">
    <property type="entry name" value="TPR"/>
    <property type="match status" value="6"/>
</dbReference>
<dbReference type="CDD" id="cd00082">
    <property type="entry name" value="HisKA"/>
    <property type="match status" value="1"/>
</dbReference>
<evidence type="ECO:0000256" key="6">
    <source>
        <dbReference type="ARBA" id="ARBA00023163"/>
    </source>
</evidence>
<evidence type="ECO:0000256" key="4">
    <source>
        <dbReference type="ARBA" id="ARBA00023015"/>
    </source>
</evidence>